<dbReference type="AlphaFoldDB" id="A0A967EYP7"/>
<dbReference type="PROSITE" id="PS50931">
    <property type="entry name" value="HTH_LYSR"/>
    <property type="match status" value="1"/>
</dbReference>
<comment type="caution">
    <text evidence="6">The sequence shown here is derived from an EMBL/GenBank/DDBJ whole genome shotgun (WGS) entry which is preliminary data.</text>
</comment>
<dbReference type="FunFam" id="3.40.190.10:FF:000017">
    <property type="entry name" value="Glycine cleavage system transcriptional activator"/>
    <property type="match status" value="1"/>
</dbReference>
<name>A0A967EYP7_9PROT</name>
<dbReference type="InterPro" id="IPR058163">
    <property type="entry name" value="LysR-type_TF_proteobact-type"/>
</dbReference>
<dbReference type="InterPro" id="IPR036388">
    <property type="entry name" value="WH-like_DNA-bd_sf"/>
</dbReference>
<evidence type="ECO:0000256" key="3">
    <source>
        <dbReference type="ARBA" id="ARBA00023125"/>
    </source>
</evidence>
<gene>
    <name evidence="6" type="ORF">HBA54_14760</name>
</gene>
<dbReference type="GO" id="GO:0006351">
    <property type="term" value="P:DNA-templated transcription"/>
    <property type="evidence" value="ECO:0007669"/>
    <property type="project" value="TreeGrafter"/>
</dbReference>
<dbReference type="Pfam" id="PF03466">
    <property type="entry name" value="LysR_substrate"/>
    <property type="match status" value="1"/>
</dbReference>
<evidence type="ECO:0000256" key="1">
    <source>
        <dbReference type="ARBA" id="ARBA00009437"/>
    </source>
</evidence>
<proteinExistence type="inferred from homology"/>
<dbReference type="FunFam" id="1.10.10.10:FF:000038">
    <property type="entry name" value="Glycine cleavage system transcriptional activator"/>
    <property type="match status" value="1"/>
</dbReference>
<feature type="domain" description="HTH lysR-type" evidence="5">
    <location>
        <begin position="6"/>
        <end position="63"/>
    </location>
</feature>
<keyword evidence="4" id="KW-0804">Transcription</keyword>
<protein>
    <submittedName>
        <fullName evidence="6">Transcriptional regulator GcvA</fullName>
    </submittedName>
</protein>
<organism evidence="6 7">
    <name type="scientific">Pelagibius litoralis</name>
    <dbReference type="NCBI Taxonomy" id="374515"/>
    <lineage>
        <taxon>Bacteria</taxon>
        <taxon>Pseudomonadati</taxon>
        <taxon>Pseudomonadota</taxon>
        <taxon>Alphaproteobacteria</taxon>
        <taxon>Rhodospirillales</taxon>
        <taxon>Rhodovibrionaceae</taxon>
        <taxon>Pelagibius</taxon>
    </lineage>
</organism>
<accession>A0A967EYP7</accession>
<dbReference type="PRINTS" id="PR00039">
    <property type="entry name" value="HTHLYSR"/>
</dbReference>
<evidence type="ECO:0000256" key="4">
    <source>
        <dbReference type="ARBA" id="ARBA00023163"/>
    </source>
</evidence>
<dbReference type="InterPro" id="IPR000847">
    <property type="entry name" value="LysR_HTH_N"/>
</dbReference>
<dbReference type="NCBIfam" id="NF008352">
    <property type="entry name" value="PRK11139.1"/>
    <property type="match status" value="1"/>
</dbReference>
<dbReference type="InterPro" id="IPR005119">
    <property type="entry name" value="LysR_subst-bd"/>
</dbReference>
<evidence type="ECO:0000256" key="2">
    <source>
        <dbReference type="ARBA" id="ARBA00023015"/>
    </source>
</evidence>
<keyword evidence="3" id="KW-0238">DNA-binding</keyword>
<reference evidence="6" key="1">
    <citation type="submission" date="2020-03" db="EMBL/GenBank/DDBJ databases">
        <title>Genome of Pelagibius litoralis DSM 21314T.</title>
        <authorList>
            <person name="Wang G."/>
        </authorList>
    </citation>
    <scope>NUCLEOTIDE SEQUENCE</scope>
    <source>
        <strain evidence="6">DSM 21314</strain>
    </source>
</reference>
<dbReference type="GO" id="GO:0003700">
    <property type="term" value="F:DNA-binding transcription factor activity"/>
    <property type="evidence" value="ECO:0007669"/>
    <property type="project" value="InterPro"/>
</dbReference>
<dbReference type="SUPFAM" id="SSF46785">
    <property type="entry name" value="Winged helix' DNA-binding domain"/>
    <property type="match status" value="1"/>
</dbReference>
<dbReference type="Gene3D" id="1.10.10.10">
    <property type="entry name" value="Winged helix-like DNA-binding domain superfamily/Winged helix DNA-binding domain"/>
    <property type="match status" value="1"/>
</dbReference>
<keyword evidence="7" id="KW-1185">Reference proteome</keyword>
<evidence type="ECO:0000259" key="5">
    <source>
        <dbReference type="PROSITE" id="PS50931"/>
    </source>
</evidence>
<dbReference type="PANTHER" id="PTHR30537">
    <property type="entry name" value="HTH-TYPE TRANSCRIPTIONAL REGULATOR"/>
    <property type="match status" value="1"/>
</dbReference>
<sequence>MARDLPPLIAMRAFEAAARQGSFTKAATELNITPAAVSQQVRHLEQQLGVTLFLRQARGITLTPAGKDYTQALGPALDQIAEATRQARGADRSGRLTVATTPSFAAKWLVQRLARFQAEQPDLDVRLSTSNALTSFSEDDIDVAVRFGTGQWPGAVARLLMTTELFPVCSPGLLRGPRPLRRPEDLQHHTMLRLMFPDWTKWLEAAGLQNLAQRRGPQFSDAGLMMQAAIDGQGVALGQRVLVADDLAAGRLVEPFDLRVPSEVSYFLVTPQAALVRPKVEAFCDWLEEEARAAQSPSR</sequence>
<dbReference type="SUPFAM" id="SSF53850">
    <property type="entry name" value="Periplasmic binding protein-like II"/>
    <property type="match status" value="1"/>
</dbReference>
<dbReference type="EMBL" id="JAAQPH010000010">
    <property type="protein sequence ID" value="NIA69863.1"/>
    <property type="molecule type" value="Genomic_DNA"/>
</dbReference>
<keyword evidence="2" id="KW-0805">Transcription regulation</keyword>
<dbReference type="Pfam" id="PF00126">
    <property type="entry name" value="HTH_1"/>
    <property type="match status" value="1"/>
</dbReference>
<evidence type="ECO:0000313" key="6">
    <source>
        <dbReference type="EMBL" id="NIA69863.1"/>
    </source>
</evidence>
<dbReference type="Proteomes" id="UP000761264">
    <property type="component" value="Unassembled WGS sequence"/>
</dbReference>
<dbReference type="RefSeq" id="WP_167225885.1">
    <property type="nucleotide sequence ID" value="NZ_JAAQPH010000010.1"/>
</dbReference>
<dbReference type="GO" id="GO:0043565">
    <property type="term" value="F:sequence-specific DNA binding"/>
    <property type="evidence" value="ECO:0007669"/>
    <property type="project" value="TreeGrafter"/>
</dbReference>
<evidence type="ECO:0000313" key="7">
    <source>
        <dbReference type="Proteomes" id="UP000761264"/>
    </source>
</evidence>
<dbReference type="CDD" id="cd08432">
    <property type="entry name" value="PBP2_GcdR_TrpI_HvrB_AmpR_like"/>
    <property type="match status" value="1"/>
</dbReference>
<comment type="similarity">
    <text evidence="1">Belongs to the LysR transcriptional regulatory family.</text>
</comment>
<dbReference type="InterPro" id="IPR036390">
    <property type="entry name" value="WH_DNA-bd_sf"/>
</dbReference>
<dbReference type="PANTHER" id="PTHR30537:SF74">
    <property type="entry name" value="HTH-TYPE TRANSCRIPTIONAL REGULATOR TRPI"/>
    <property type="match status" value="1"/>
</dbReference>
<dbReference type="Gene3D" id="3.40.190.10">
    <property type="entry name" value="Periplasmic binding protein-like II"/>
    <property type="match status" value="2"/>
</dbReference>